<evidence type="ECO:0000313" key="2">
    <source>
        <dbReference type="Proteomes" id="UP001139971"/>
    </source>
</evidence>
<gene>
    <name evidence="1" type="ORF">OD750_022550</name>
</gene>
<proteinExistence type="predicted"/>
<keyword evidence="2" id="KW-1185">Reference proteome</keyword>
<accession>A0A9X4BLH1</accession>
<dbReference type="AlphaFoldDB" id="A0A9X4BLH1"/>
<reference evidence="1" key="1">
    <citation type="submission" date="2023-02" db="EMBL/GenBank/DDBJ databases">
        <title>Tahibacter soli sp. nov. isolated from soil.</title>
        <authorList>
            <person name="Baek J.H."/>
            <person name="Lee J.K."/>
            <person name="Choi D.G."/>
            <person name="Jeon C.O."/>
        </authorList>
    </citation>
    <scope>NUCLEOTIDE SEQUENCE</scope>
    <source>
        <strain evidence="1">BL</strain>
    </source>
</reference>
<protein>
    <submittedName>
        <fullName evidence="1">Uncharacterized protein</fullName>
    </submittedName>
</protein>
<organism evidence="1 2">
    <name type="scientific">Tahibacter soli</name>
    <dbReference type="NCBI Taxonomy" id="2983605"/>
    <lineage>
        <taxon>Bacteria</taxon>
        <taxon>Pseudomonadati</taxon>
        <taxon>Pseudomonadota</taxon>
        <taxon>Gammaproteobacteria</taxon>
        <taxon>Lysobacterales</taxon>
        <taxon>Rhodanobacteraceae</taxon>
        <taxon>Tahibacter</taxon>
    </lineage>
</organism>
<evidence type="ECO:0000313" key="1">
    <source>
        <dbReference type="EMBL" id="MDC8015327.1"/>
    </source>
</evidence>
<sequence length="282" mass="31060">MTLRKKLADFGFESNDDYDYPLRCLFEAPLDHLRCLNVAGTAGRRKTALANALAHALDYPHILYHDFTSPEPPQAPVMVAPDAPPDQALEAPLPVFERAMTEACAYSEGARTILILDQLQAAGFADHIRLYHFVQTGEWTSAQGTVVANPNHLLLVLISEDALYHSLAKVSFRVHADASRAYQEFRPEDFGLDASAGEFMAALGALFATIGASPTPNEYARILDDVHQRVRTDEQLRLSLFGWMEQLDRGALYAAPAQALLADAVHAINRYLGIEEIELGGE</sequence>
<dbReference type="Proteomes" id="UP001139971">
    <property type="component" value="Unassembled WGS sequence"/>
</dbReference>
<dbReference type="EMBL" id="JAOVZO020000020">
    <property type="protein sequence ID" value="MDC8015327.1"/>
    <property type="molecule type" value="Genomic_DNA"/>
</dbReference>
<name>A0A9X4BLH1_9GAMM</name>
<dbReference type="RefSeq" id="WP_263544339.1">
    <property type="nucleotide sequence ID" value="NZ_JAOVZO020000020.1"/>
</dbReference>
<comment type="caution">
    <text evidence="1">The sequence shown here is derived from an EMBL/GenBank/DDBJ whole genome shotgun (WGS) entry which is preliminary data.</text>
</comment>